<dbReference type="STRING" id="45072.Lqua_2012"/>
<dbReference type="AlphaFoldDB" id="A0A378KW64"/>
<keyword evidence="3" id="KW-1185">Reference proteome</keyword>
<reference evidence="1 3" key="1">
    <citation type="submission" date="2015-11" db="EMBL/GenBank/DDBJ databases">
        <title>Genomic analysis of 38 Legionella species identifies large and diverse effector repertoires.</title>
        <authorList>
            <person name="Burstein D."/>
            <person name="Amaro F."/>
            <person name="Zusman T."/>
            <person name="Lifshitz Z."/>
            <person name="Cohen O."/>
            <person name="Gilbert J.A."/>
            <person name="Pupko T."/>
            <person name="Shuman H.A."/>
            <person name="Segal G."/>
        </authorList>
    </citation>
    <scope>NUCLEOTIDE SEQUENCE [LARGE SCALE GENOMIC DNA]</scope>
    <source>
        <strain evidence="1 3">ATCC 49507</strain>
    </source>
</reference>
<evidence type="ECO:0000313" key="4">
    <source>
        <dbReference type="Proteomes" id="UP000254230"/>
    </source>
</evidence>
<evidence type="ECO:0000313" key="1">
    <source>
        <dbReference type="EMBL" id="KTD47619.1"/>
    </source>
</evidence>
<evidence type="ECO:0000313" key="3">
    <source>
        <dbReference type="Proteomes" id="UP000054639"/>
    </source>
</evidence>
<proteinExistence type="predicted"/>
<protein>
    <recommendedName>
        <fullName evidence="5">CDP-Glycerol:Poly(Glycerophosphate) glycerophosphotransferase</fullName>
    </recommendedName>
</protein>
<dbReference type="EMBL" id="LNYR01000031">
    <property type="protein sequence ID" value="KTD47619.1"/>
    <property type="molecule type" value="Genomic_DNA"/>
</dbReference>
<dbReference type="EMBL" id="UGOW01000001">
    <property type="protein sequence ID" value="STY18626.1"/>
    <property type="molecule type" value="Genomic_DNA"/>
</dbReference>
<dbReference type="InterPro" id="IPR043148">
    <property type="entry name" value="TagF_C"/>
</dbReference>
<dbReference type="OrthoDB" id="5635365at2"/>
<dbReference type="Proteomes" id="UP000054639">
    <property type="component" value="Unassembled WGS sequence"/>
</dbReference>
<gene>
    <name evidence="1" type="ORF">Lqua_2012</name>
    <name evidence="2" type="ORF">NCTC12376_02447</name>
</gene>
<dbReference type="Proteomes" id="UP000254230">
    <property type="component" value="Unassembled WGS sequence"/>
</dbReference>
<organism evidence="2 4">
    <name type="scientific">Legionella quateirensis</name>
    <dbReference type="NCBI Taxonomy" id="45072"/>
    <lineage>
        <taxon>Bacteria</taxon>
        <taxon>Pseudomonadati</taxon>
        <taxon>Pseudomonadota</taxon>
        <taxon>Gammaproteobacteria</taxon>
        <taxon>Legionellales</taxon>
        <taxon>Legionellaceae</taxon>
        <taxon>Legionella</taxon>
    </lineage>
</organism>
<evidence type="ECO:0008006" key="5">
    <source>
        <dbReference type="Google" id="ProtNLM"/>
    </source>
</evidence>
<accession>A0A378KW64</accession>
<reference evidence="2 4" key="2">
    <citation type="submission" date="2018-06" db="EMBL/GenBank/DDBJ databases">
        <authorList>
            <consortium name="Pathogen Informatics"/>
            <person name="Doyle S."/>
        </authorList>
    </citation>
    <scope>NUCLEOTIDE SEQUENCE [LARGE SCALE GENOMIC DNA]</scope>
    <source>
        <strain evidence="2 4">NCTC12376</strain>
    </source>
</reference>
<evidence type="ECO:0000313" key="2">
    <source>
        <dbReference type="EMBL" id="STY18626.1"/>
    </source>
</evidence>
<dbReference type="SUPFAM" id="SSF53756">
    <property type="entry name" value="UDP-Glycosyltransferase/glycogen phosphorylase"/>
    <property type="match status" value="1"/>
</dbReference>
<name>A0A378KW64_9GAMM</name>
<dbReference type="RefSeq" id="WP_058474169.1">
    <property type="nucleotide sequence ID" value="NZ_CAAAIL010000001.1"/>
</dbReference>
<sequence>MNIISKIVNRLFNSESDSKTTRPIFVHVATFTEAPLLAITANQLMSKNEFIIFVLLDNNENLKARIKSFIKNVDVQFIYLNSDNDQDTEIKIDEVQFKKIENKYSKYDLDLNTLRALYLIQLQEIARAKKILKLHKPKLLIVAEDGISANTPLIKTVLSESIPVLDIPYGYGSYLDLENALAQKNQNEELYNSKSGAGLAVKEFFPQWIKKGTFEGAILLNPYFILAREELGISVHNPWTVHGGSASRLAAESKAMYAHYLREGIPSEKIVLTGTPYCDYIRASINSNKSIQNHSANTLVVKDKQRSILVCWPPSYHSERAQLCEFDNYQDLTASVLNFLAQLKNVKVTLSLHPAVQPEFKEFVAGFNLNISESYVLDEITQHDIYISCFSSTIRWAIALGKPVVNYDFYKFGINEYKDVPSVLNVTAQNDFEKLVSRLVEDNQFYEETCLNQKKIASDWGILDGSNIERIYGLINQLSAEQGAVVSF</sequence>
<dbReference type="Gene3D" id="3.40.50.12580">
    <property type="match status" value="1"/>
</dbReference>